<accession>A0A5N6TP60</accession>
<keyword evidence="2" id="KW-1185">Reference proteome</keyword>
<name>A0A5N6TP60_ASPAV</name>
<organism evidence="1 2">
    <name type="scientific">Aspergillus avenaceus</name>
    <dbReference type="NCBI Taxonomy" id="36643"/>
    <lineage>
        <taxon>Eukaryota</taxon>
        <taxon>Fungi</taxon>
        <taxon>Dikarya</taxon>
        <taxon>Ascomycota</taxon>
        <taxon>Pezizomycotina</taxon>
        <taxon>Eurotiomycetes</taxon>
        <taxon>Eurotiomycetidae</taxon>
        <taxon>Eurotiales</taxon>
        <taxon>Aspergillaceae</taxon>
        <taxon>Aspergillus</taxon>
        <taxon>Aspergillus subgen. Circumdati</taxon>
    </lineage>
</organism>
<dbReference type="Proteomes" id="UP000325780">
    <property type="component" value="Unassembled WGS sequence"/>
</dbReference>
<dbReference type="AlphaFoldDB" id="A0A5N6TP60"/>
<sequence>MAIPWNIRGSASQILFQDRTSSQYRALLAIADVPHPDRSILEAARYFLHRICTEDASKEPPEKIKLEFLSEWKTLVDKFRPTLATSISNETKTLIYQRDGGRCCLTHTPFKSYLDPGIEYVHMTPPCVFTDPDLAEGYTVDANLFRPQCDPWLYTMTDEVLLDNKTPELTPIISEELLHIHARFSKSLAWMDAKQYMDTSVDNGTERRSSRPLLASPFSLFRHCWLALSSYIRASIYDALVWVGSRIYGPSLSMTVFRLPFGLYLRRGSPMLASKYHVEAHTLHMIEQFTHIPAPRAIDVLQSSRTMTDEQVKQAVNDLKEYLFELRKIPPNTTEFQICNPQGGGILDWRLSDSQREELRFRSEADFNKYLTDPFGEEIRKRWFPEYWEYTKAHFSVRSLMRWLADVVDQVFEGYRDELQVENMLSDLLSPF</sequence>
<evidence type="ECO:0000313" key="2">
    <source>
        <dbReference type="Proteomes" id="UP000325780"/>
    </source>
</evidence>
<reference evidence="1 2" key="1">
    <citation type="submission" date="2019-04" db="EMBL/GenBank/DDBJ databases">
        <title>Friends and foes A comparative genomics study of 23 Aspergillus species from section Flavi.</title>
        <authorList>
            <consortium name="DOE Joint Genome Institute"/>
            <person name="Kjaerbolling I."/>
            <person name="Vesth T."/>
            <person name="Frisvad J.C."/>
            <person name="Nybo J.L."/>
            <person name="Theobald S."/>
            <person name="Kildgaard S."/>
            <person name="Isbrandt T."/>
            <person name="Kuo A."/>
            <person name="Sato A."/>
            <person name="Lyhne E.K."/>
            <person name="Kogle M.E."/>
            <person name="Wiebenga A."/>
            <person name="Kun R.S."/>
            <person name="Lubbers R.J."/>
            <person name="Makela M.R."/>
            <person name="Barry K."/>
            <person name="Chovatia M."/>
            <person name="Clum A."/>
            <person name="Daum C."/>
            <person name="Haridas S."/>
            <person name="He G."/>
            <person name="LaButti K."/>
            <person name="Lipzen A."/>
            <person name="Mondo S."/>
            <person name="Riley R."/>
            <person name="Salamov A."/>
            <person name="Simmons B.A."/>
            <person name="Magnuson J.K."/>
            <person name="Henrissat B."/>
            <person name="Mortensen U.H."/>
            <person name="Larsen T.O."/>
            <person name="Devries R.P."/>
            <person name="Grigoriev I.V."/>
            <person name="Machida M."/>
            <person name="Baker S.E."/>
            <person name="Andersen M.R."/>
        </authorList>
    </citation>
    <scope>NUCLEOTIDE SEQUENCE [LARGE SCALE GENOMIC DNA]</scope>
    <source>
        <strain evidence="1 2">IBT 18842</strain>
    </source>
</reference>
<protein>
    <submittedName>
        <fullName evidence="1">Uncharacterized protein</fullName>
    </submittedName>
</protein>
<evidence type="ECO:0000313" key="1">
    <source>
        <dbReference type="EMBL" id="KAE8147929.1"/>
    </source>
</evidence>
<gene>
    <name evidence="1" type="ORF">BDV25DRAFT_131670</name>
</gene>
<proteinExistence type="predicted"/>
<dbReference type="OrthoDB" id="2906425at2759"/>
<dbReference type="EMBL" id="ML742184">
    <property type="protein sequence ID" value="KAE8147929.1"/>
    <property type="molecule type" value="Genomic_DNA"/>
</dbReference>